<dbReference type="OrthoDB" id="166978at2"/>
<protein>
    <submittedName>
        <fullName evidence="2">Uncharacterized protein</fullName>
    </submittedName>
</protein>
<dbReference type="AlphaFoldDB" id="A0A1H4WWZ1"/>
<proteinExistence type="predicted"/>
<organism evidence="2 3">
    <name type="scientific">Rhodococcus jostii</name>
    <dbReference type="NCBI Taxonomy" id="132919"/>
    <lineage>
        <taxon>Bacteria</taxon>
        <taxon>Bacillati</taxon>
        <taxon>Actinomycetota</taxon>
        <taxon>Actinomycetes</taxon>
        <taxon>Mycobacteriales</taxon>
        <taxon>Nocardiaceae</taxon>
        <taxon>Rhodococcus</taxon>
    </lineage>
</organism>
<keyword evidence="1" id="KW-1133">Transmembrane helix</keyword>
<name>A0A1H4WWZ1_RHOJO</name>
<evidence type="ECO:0000256" key="1">
    <source>
        <dbReference type="SAM" id="Phobius"/>
    </source>
</evidence>
<reference evidence="3" key="1">
    <citation type="submission" date="2016-10" db="EMBL/GenBank/DDBJ databases">
        <authorList>
            <person name="Varghese N."/>
        </authorList>
    </citation>
    <scope>NUCLEOTIDE SEQUENCE [LARGE SCALE GENOMIC DNA]</scope>
    <source>
        <strain evidence="3">DSM 44719</strain>
    </source>
</reference>
<feature type="transmembrane region" description="Helical" evidence="1">
    <location>
        <begin position="29"/>
        <end position="49"/>
    </location>
</feature>
<dbReference type="RefSeq" id="WP_073368942.1">
    <property type="nucleotide sequence ID" value="NZ_FNTL01000004.1"/>
</dbReference>
<gene>
    <name evidence="2" type="ORF">SAMN04490220_3088</name>
</gene>
<sequence length="215" mass="22655">MTEPVYPEIPTEPVGAAADTATVRRNRRWPWIFGVAVAFGAGVGIGLATTPSEDENQARIDAALVSERAALAAQRAEADGMAVDADKAADDAAAAMKKAQETQAAADQHAVTVNAQLDERKQQLDGREARLAPREADAARSTFGSGLHRVGVDINPGTYRTTGSTYCYWERLSGTSGEFDDLIANDVPSGPSVVTIAPSDAAFKSQDCGTWTKTS</sequence>
<keyword evidence="1" id="KW-0472">Membrane</keyword>
<evidence type="ECO:0000313" key="3">
    <source>
        <dbReference type="Proteomes" id="UP000183407"/>
    </source>
</evidence>
<dbReference type="EMBL" id="FNTL01000004">
    <property type="protein sequence ID" value="SEC97131.1"/>
    <property type="molecule type" value="Genomic_DNA"/>
</dbReference>
<accession>A0A1H4WWZ1</accession>
<evidence type="ECO:0000313" key="2">
    <source>
        <dbReference type="EMBL" id="SEC97131.1"/>
    </source>
</evidence>
<keyword evidence="1" id="KW-0812">Transmembrane</keyword>
<dbReference type="Proteomes" id="UP000183407">
    <property type="component" value="Unassembled WGS sequence"/>
</dbReference>